<dbReference type="InterPro" id="IPR041657">
    <property type="entry name" value="HTH_17"/>
</dbReference>
<dbReference type="RefSeq" id="WP_183623287.1">
    <property type="nucleotide sequence ID" value="NZ_JACHWJ010000001.1"/>
</dbReference>
<evidence type="ECO:0000259" key="1">
    <source>
        <dbReference type="Pfam" id="PF12728"/>
    </source>
</evidence>
<dbReference type="InterPro" id="IPR009061">
    <property type="entry name" value="DNA-bd_dom_put_sf"/>
</dbReference>
<comment type="caution">
    <text evidence="2">The sequence shown here is derived from an EMBL/GenBank/DDBJ whole genome shotgun (WGS) entry which is preliminary data.</text>
</comment>
<name>A0A7W4YE51_9MICO</name>
<dbReference type="NCBIfam" id="TIGR01764">
    <property type="entry name" value="excise"/>
    <property type="match status" value="1"/>
</dbReference>
<dbReference type="Pfam" id="PF12728">
    <property type="entry name" value="HTH_17"/>
    <property type="match status" value="1"/>
</dbReference>
<dbReference type="InterPro" id="IPR010093">
    <property type="entry name" value="SinI_DNA-bd"/>
</dbReference>
<evidence type="ECO:0000313" key="3">
    <source>
        <dbReference type="Proteomes" id="UP000545286"/>
    </source>
</evidence>
<dbReference type="EMBL" id="JACHWJ010000001">
    <property type="protein sequence ID" value="MBB2956822.1"/>
    <property type="molecule type" value="Genomic_DNA"/>
</dbReference>
<accession>A0A7W4YE51</accession>
<dbReference type="AlphaFoldDB" id="A0A7W4YE51"/>
<dbReference type="Proteomes" id="UP000545286">
    <property type="component" value="Unassembled WGS sequence"/>
</dbReference>
<feature type="domain" description="Helix-turn-helix" evidence="1">
    <location>
        <begin position="13"/>
        <end position="59"/>
    </location>
</feature>
<gene>
    <name evidence="2" type="ORF">FHX72_000934</name>
</gene>
<evidence type="ECO:0000313" key="2">
    <source>
        <dbReference type="EMBL" id="MBB2956822.1"/>
    </source>
</evidence>
<dbReference type="SUPFAM" id="SSF46955">
    <property type="entry name" value="Putative DNA-binding domain"/>
    <property type="match status" value="1"/>
</dbReference>
<organism evidence="2 3">
    <name type="scientific">Pseudoclavibacter helvolus</name>
    <dbReference type="NCBI Taxonomy" id="255205"/>
    <lineage>
        <taxon>Bacteria</taxon>
        <taxon>Bacillati</taxon>
        <taxon>Actinomycetota</taxon>
        <taxon>Actinomycetes</taxon>
        <taxon>Micrococcales</taxon>
        <taxon>Microbacteriaceae</taxon>
        <taxon>Pseudoclavibacter</taxon>
    </lineage>
</organism>
<proteinExistence type="predicted"/>
<keyword evidence="3" id="KW-1185">Reference proteome</keyword>
<dbReference type="GO" id="GO:0003677">
    <property type="term" value="F:DNA binding"/>
    <property type="evidence" value="ECO:0007669"/>
    <property type="project" value="InterPro"/>
</dbReference>
<protein>
    <submittedName>
        <fullName evidence="2">Excisionase family DNA binding protein</fullName>
    </submittedName>
</protein>
<dbReference type="Gene3D" id="1.10.1660.10">
    <property type="match status" value="1"/>
</dbReference>
<sequence>MTKAQQVEADENLTAAEAMDVLNISRRTLDRYVEDGRLEASKLPTGHRRFKRRDVAALLTPSDASPVEAQRV</sequence>
<reference evidence="2 3" key="1">
    <citation type="submission" date="2020-08" db="EMBL/GenBank/DDBJ databases">
        <title>Sequencing the genomes of 1000 actinobacteria strains.</title>
        <authorList>
            <person name="Klenk H.-P."/>
        </authorList>
    </citation>
    <scope>NUCLEOTIDE SEQUENCE [LARGE SCALE GENOMIC DNA]</scope>
    <source>
        <strain evidence="2 3">DSM 20419</strain>
    </source>
</reference>